<proteinExistence type="predicted"/>
<organism evidence="3 4">
    <name type="scientific">Mikania micrantha</name>
    <name type="common">bitter vine</name>
    <dbReference type="NCBI Taxonomy" id="192012"/>
    <lineage>
        <taxon>Eukaryota</taxon>
        <taxon>Viridiplantae</taxon>
        <taxon>Streptophyta</taxon>
        <taxon>Embryophyta</taxon>
        <taxon>Tracheophyta</taxon>
        <taxon>Spermatophyta</taxon>
        <taxon>Magnoliopsida</taxon>
        <taxon>eudicotyledons</taxon>
        <taxon>Gunneridae</taxon>
        <taxon>Pentapetalae</taxon>
        <taxon>asterids</taxon>
        <taxon>campanulids</taxon>
        <taxon>Asterales</taxon>
        <taxon>Asteraceae</taxon>
        <taxon>Asteroideae</taxon>
        <taxon>Heliantheae alliance</taxon>
        <taxon>Eupatorieae</taxon>
        <taxon>Mikania</taxon>
    </lineage>
</organism>
<feature type="region of interest" description="Disordered" evidence="1">
    <location>
        <begin position="1"/>
        <end position="21"/>
    </location>
</feature>
<name>A0A5N6P6K7_9ASTR</name>
<comment type="caution">
    <text evidence="3">The sequence shown here is derived from an EMBL/GenBank/DDBJ whole genome shotgun (WGS) entry which is preliminary data.</text>
</comment>
<dbReference type="EMBL" id="SZYD01000006">
    <property type="protein sequence ID" value="KAD5960718.1"/>
    <property type="molecule type" value="Genomic_DNA"/>
</dbReference>
<gene>
    <name evidence="3" type="ORF">E3N88_12190</name>
</gene>
<sequence>MGQTQIHKVSPAAPTGPDVLNTSSACRLSKVELYQKQSGDLHQSLEQGKFVRGRQRLSSAMIRKNKGHIEGPRSLDEPGCKISNLVICYCLVHMGSENEIEWLHGKCLTQKILKKKPKKGTKNAKPITKTGKLTFERRSAMANKSRLGMCFERSLIAKANINLNHEVMDRSWMYDAPRSSQTFVNGVKTFLNFAFERTSVNGGKIKCPCTKCLNMKYQSKQSVLDHLICSGFRPEYLKWVYHGEGTTVASNSTILNEEMHDLLNDAFEPEGGIGVEVHENDSNNSQETNN</sequence>
<dbReference type="OrthoDB" id="694740at2759"/>
<evidence type="ECO:0000256" key="1">
    <source>
        <dbReference type="SAM" id="MobiDB-lite"/>
    </source>
</evidence>
<keyword evidence="4" id="KW-1185">Reference proteome</keyword>
<evidence type="ECO:0000313" key="4">
    <source>
        <dbReference type="Proteomes" id="UP000326396"/>
    </source>
</evidence>
<dbReference type="AlphaFoldDB" id="A0A5N6P6K7"/>
<reference evidence="3 4" key="1">
    <citation type="submission" date="2019-05" db="EMBL/GenBank/DDBJ databases">
        <title>Mikania micrantha, genome provides insights into the molecular mechanism of rapid growth.</title>
        <authorList>
            <person name="Liu B."/>
        </authorList>
    </citation>
    <scope>NUCLEOTIDE SEQUENCE [LARGE SCALE GENOMIC DNA]</scope>
    <source>
        <strain evidence="3">NLD-2019</strain>
        <tissue evidence="3">Leaf</tissue>
    </source>
</reference>
<dbReference type="Pfam" id="PF13963">
    <property type="entry name" value="Transpos_assoc"/>
    <property type="match status" value="1"/>
</dbReference>
<accession>A0A5N6P6K7</accession>
<dbReference type="InterPro" id="IPR029480">
    <property type="entry name" value="Transpos_assoc"/>
</dbReference>
<dbReference type="Proteomes" id="UP000326396">
    <property type="component" value="Linkage Group LG14"/>
</dbReference>
<protein>
    <recommendedName>
        <fullName evidence="2">Transposase-associated domain-containing protein</fullName>
    </recommendedName>
</protein>
<evidence type="ECO:0000259" key="2">
    <source>
        <dbReference type="Pfam" id="PF13963"/>
    </source>
</evidence>
<evidence type="ECO:0000313" key="3">
    <source>
        <dbReference type="EMBL" id="KAD5960718.1"/>
    </source>
</evidence>
<feature type="domain" description="Transposase-associated" evidence="2">
    <location>
        <begin position="170"/>
        <end position="244"/>
    </location>
</feature>